<proteinExistence type="predicted"/>
<protein>
    <submittedName>
        <fullName evidence="1">Uncharacterized protein</fullName>
    </submittedName>
</protein>
<gene>
    <name evidence="1" type="ordered locus">ACL_0779</name>
</gene>
<accession>A9NGB4</accession>
<keyword evidence="2" id="KW-1185">Reference proteome</keyword>
<name>A9NGB4_ACHLI</name>
<dbReference type="HOGENOM" id="CLU_036805_7_4_14"/>
<reference evidence="1 2" key="1">
    <citation type="journal article" date="2011" name="J. Bacteriol.">
        <title>Complete genome and proteome of Acholeplasma laidlawii.</title>
        <authorList>
            <person name="Lazarev V.N."/>
            <person name="Levitskii S.A."/>
            <person name="Basovskii Y.I."/>
            <person name="Chukin M.M."/>
            <person name="Akopian T.A."/>
            <person name="Vereshchagin V.V."/>
            <person name="Kostrjukova E.S."/>
            <person name="Kovaleva G.Y."/>
            <person name="Kazanov M.D."/>
            <person name="Malko D.B."/>
            <person name="Vitreschak A.G."/>
            <person name="Sernova N.V."/>
            <person name="Gelfand M.S."/>
            <person name="Demina I.A."/>
            <person name="Serebryakova M.V."/>
            <person name="Galyamina M.A."/>
            <person name="Vtyurin N.N."/>
            <person name="Rogov S.I."/>
            <person name="Alexeev D.G."/>
            <person name="Ladygina V.G."/>
            <person name="Govorun V.M."/>
        </authorList>
    </citation>
    <scope>NUCLEOTIDE SEQUENCE [LARGE SCALE GENOMIC DNA]</scope>
    <source>
        <strain evidence="1 2">PG-8A</strain>
    </source>
</reference>
<sequence>MSKTNIQRRSLMNNFTLEILKTLVEGKDIKEIFRFHVESAVNQLLQYEL</sequence>
<dbReference type="KEGG" id="acl:ACL_0779"/>
<organism evidence="1 2">
    <name type="scientific">Acholeplasma laidlawii (strain PG-8A)</name>
    <dbReference type="NCBI Taxonomy" id="441768"/>
    <lineage>
        <taxon>Bacteria</taxon>
        <taxon>Bacillati</taxon>
        <taxon>Mycoplasmatota</taxon>
        <taxon>Mollicutes</taxon>
        <taxon>Acholeplasmatales</taxon>
        <taxon>Acholeplasmataceae</taxon>
        <taxon>Acholeplasma</taxon>
    </lineage>
</organism>
<dbReference type="Proteomes" id="UP000008558">
    <property type="component" value="Chromosome"/>
</dbReference>
<evidence type="ECO:0000313" key="2">
    <source>
        <dbReference type="Proteomes" id="UP000008558"/>
    </source>
</evidence>
<dbReference type="EMBL" id="CP000896">
    <property type="protein sequence ID" value="ABX81394.1"/>
    <property type="molecule type" value="Genomic_DNA"/>
</dbReference>
<evidence type="ECO:0000313" key="1">
    <source>
        <dbReference type="EMBL" id="ABX81394.1"/>
    </source>
</evidence>
<dbReference type="AlphaFoldDB" id="A9NGB4"/>